<organism evidence="1 2">
    <name type="scientific">Ferrimonas pelagia</name>
    <dbReference type="NCBI Taxonomy" id="1177826"/>
    <lineage>
        <taxon>Bacteria</taxon>
        <taxon>Pseudomonadati</taxon>
        <taxon>Pseudomonadota</taxon>
        <taxon>Gammaproteobacteria</taxon>
        <taxon>Alteromonadales</taxon>
        <taxon>Ferrimonadaceae</taxon>
        <taxon>Ferrimonas</taxon>
    </lineage>
</organism>
<dbReference type="InterPro" id="IPR023198">
    <property type="entry name" value="PGP-like_dom2"/>
</dbReference>
<accession>A0ABP9F053</accession>
<dbReference type="PRINTS" id="PR00413">
    <property type="entry name" value="HADHALOGNASE"/>
</dbReference>
<dbReference type="NCBIfam" id="TIGR01509">
    <property type="entry name" value="HAD-SF-IA-v3"/>
    <property type="match status" value="1"/>
</dbReference>
<keyword evidence="2" id="KW-1185">Reference proteome</keyword>
<protein>
    <submittedName>
        <fullName evidence="1">HAD family phosphatase</fullName>
    </submittedName>
</protein>
<dbReference type="Gene3D" id="1.10.150.240">
    <property type="entry name" value="Putative phosphatase, domain 2"/>
    <property type="match status" value="1"/>
</dbReference>
<reference evidence="2" key="1">
    <citation type="journal article" date="2019" name="Int. J. Syst. Evol. Microbiol.">
        <title>The Global Catalogue of Microorganisms (GCM) 10K type strain sequencing project: providing services to taxonomists for standard genome sequencing and annotation.</title>
        <authorList>
            <consortium name="The Broad Institute Genomics Platform"/>
            <consortium name="The Broad Institute Genome Sequencing Center for Infectious Disease"/>
            <person name="Wu L."/>
            <person name="Ma J."/>
        </authorList>
    </citation>
    <scope>NUCLEOTIDE SEQUENCE [LARGE SCALE GENOMIC DNA]</scope>
    <source>
        <strain evidence="2">JCM 18401</strain>
    </source>
</reference>
<dbReference type="SUPFAM" id="SSF56784">
    <property type="entry name" value="HAD-like"/>
    <property type="match status" value="1"/>
</dbReference>
<dbReference type="EMBL" id="BAABJZ010000081">
    <property type="protein sequence ID" value="GAA4889939.1"/>
    <property type="molecule type" value="Genomic_DNA"/>
</dbReference>
<dbReference type="SFLD" id="SFLDG01129">
    <property type="entry name" value="C1.5:_HAD__Beta-PGM__Phosphata"/>
    <property type="match status" value="1"/>
</dbReference>
<dbReference type="Proteomes" id="UP001499988">
    <property type="component" value="Unassembled WGS sequence"/>
</dbReference>
<name>A0ABP9F053_9GAMM</name>
<dbReference type="InterPro" id="IPR006439">
    <property type="entry name" value="HAD-SF_hydro_IA"/>
</dbReference>
<sequence>MSLHAVLFDMDGLIFNTEAHFEQAWQHAATLQGRSLDLALYRSTIGMKRAHFEPRIIEQLGPGLDIERYRWDRDAHFHRLRQQGLQYQPGFEALFEALGQRGIKRALVTSSHWPDVEHNFAGSDYLHRFDTHVCGDSVQNGKPAPDCYLLGCEQLAVAPGQTLALEDSNNGMRAAIAAGCRAVMVPDRQTPADDVRRHAHALLPSLADVLAQDLLESGSRE</sequence>
<dbReference type="Pfam" id="PF13419">
    <property type="entry name" value="HAD_2"/>
    <property type="match status" value="1"/>
</dbReference>
<dbReference type="SFLD" id="SFLDS00003">
    <property type="entry name" value="Haloacid_Dehalogenase"/>
    <property type="match status" value="1"/>
</dbReference>
<dbReference type="InterPro" id="IPR023214">
    <property type="entry name" value="HAD_sf"/>
</dbReference>
<dbReference type="PANTHER" id="PTHR18901">
    <property type="entry name" value="2-DEOXYGLUCOSE-6-PHOSPHATE PHOSPHATASE 2"/>
    <property type="match status" value="1"/>
</dbReference>
<dbReference type="InterPro" id="IPR041492">
    <property type="entry name" value="HAD_2"/>
</dbReference>
<evidence type="ECO:0000313" key="1">
    <source>
        <dbReference type="EMBL" id="GAA4889939.1"/>
    </source>
</evidence>
<dbReference type="PANTHER" id="PTHR18901:SF38">
    <property type="entry name" value="PSEUDOURIDINE-5'-PHOSPHATASE"/>
    <property type="match status" value="1"/>
</dbReference>
<dbReference type="RefSeq" id="WP_345335638.1">
    <property type="nucleotide sequence ID" value="NZ_BAABJZ010000081.1"/>
</dbReference>
<dbReference type="Gene3D" id="3.40.50.1000">
    <property type="entry name" value="HAD superfamily/HAD-like"/>
    <property type="match status" value="1"/>
</dbReference>
<comment type="caution">
    <text evidence="1">The sequence shown here is derived from an EMBL/GenBank/DDBJ whole genome shotgun (WGS) entry which is preliminary data.</text>
</comment>
<proteinExistence type="predicted"/>
<evidence type="ECO:0000313" key="2">
    <source>
        <dbReference type="Proteomes" id="UP001499988"/>
    </source>
</evidence>
<gene>
    <name evidence="1" type="ORF">GCM10023333_24000</name>
</gene>
<dbReference type="InterPro" id="IPR036412">
    <property type="entry name" value="HAD-like_sf"/>
</dbReference>